<dbReference type="SUPFAM" id="SSF118251">
    <property type="entry name" value="Variant surface glycoprotein MITAT 1.2, VSG 221, C-terminal domain"/>
    <property type="match status" value="1"/>
</dbReference>
<evidence type="ECO:0000313" key="10">
    <source>
        <dbReference type="EMBL" id="APD73496.1"/>
    </source>
</evidence>
<comment type="subcellular location">
    <subcellularLocation>
        <location evidence="2">Cell membrane</location>
        <topology evidence="2">Lipid-anchor</topology>
        <topology evidence="2">GPI-anchor</topology>
    </subcellularLocation>
</comment>
<dbReference type="AlphaFoldDB" id="A0A1J0R6P9"/>
<accession>A0A1J0R6P9</accession>
<evidence type="ECO:0000256" key="2">
    <source>
        <dbReference type="ARBA" id="ARBA00004609"/>
    </source>
</evidence>
<evidence type="ECO:0000256" key="9">
    <source>
        <dbReference type="SAM" id="SignalP"/>
    </source>
</evidence>
<name>A0A1J0R6P9_9TRYP</name>
<dbReference type="GO" id="GO:0098552">
    <property type="term" value="C:side of membrane"/>
    <property type="evidence" value="ECO:0007669"/>
    <property type="project" value="UniProtKB-KW"/>
</dbReference>
<dbReference type="EMBL" id="KX699540">
    <property type="protein sequence ID" value="APD73496.1"/>
    <property type="molecule type" value="Genomic_DNA"/>
</dbReference>
<evidence type="ECO:0000256" key="7">
    <source>
        <dbReference type="ARBA" id="ARBA00023288"/>
    </source>
</evidence>
<sequence>MQPKACRLAILALLLETQATAQKTQETHTADINTRCNEMKYVLALSKYAEAMSAGARDGIDKLEHQALAWQLAAAQANADEDKVAYSLMAMRAEIASKVARRAAAAITEQAEKTARLLKERLGYTSSLQQTLSIDLGAGTYANNRSSDNNKGCTYTPTQTHTTTSGCDISGATAHGVGEKKFNLQQATHITLLDLQKTPPFLPQLQCQAKGTVSSITGTGGGTKSCNDGTNDNTDYLRLKTLANAEDRGAKSDEKPIYNSETDIAECRSTPPDVQLQATNNEHVATALCRLLKLSDPQIPNLSNGDPAALKDQQEYLSMYTAYLRTQGKITPEEAIKPTNDVKKQLQSILGEDKDGYTRKFITYAKETKIALDPSQPNKEESLEDLAKGPKAGQTLLYLLGKGAAQAKHAESTCKAQATETEDSCNKKGQTECRSPCKWNSDAEGKKCKLDKEAVTKEAENQAET</sequence>
<dbReference type="VEuPathDB" id="TriTrypDB:Tb427_000329900"/>
<dbReference type="SUPFAM" id="SSF58087">
    <property type="entry name" value="Variant surface glycoprotein (N-terminal domain)"/>
    <property type="match status" value="1"/>
</dbReference>
<evidence type="ECO:0000256" key="5">
    <source>
        <dbReference type="ARBA" id="ARBA00023136"/>
    </source>
</evidence>
<evidence type="ECO:0000256" key="1">
    <source>
        <dbReference type="ARBA" id="ARBA00002523"/>
    </source>
</evidence>
<organism evidence="10">
    <name type="scientific">Trypanosoma brucei</name>
    <dbReference type="NCBI Taxonomy" id="5691"/>
    <lineage>
        <taxon>Eukaryota</taxon>
        <taxon>Discoba</taxon>
        <taxon>Euglenozoa</taxon>
        <taxon>Kinetoplastea</taxon>
        <taxon>Metakinetoplastina</taxon>
        <taxon>Trypanosomatida</taxon>
        <taxon>Trypanosomatidae</taxon>
        <taxon>Trypanosoma</taxon>
    </lineage>
</organism>
<evidence type="ECO:0000256" key="8">
    <source>
        <dbReference type="SAM" id="MobiDB-lite"/>
    </source>
</evidence>
<keyword evidence="6" id="KW-0325">Glycoprotein</keyword>
<evidence type="ECO:0000256" key="6">
    <source>
        <dbReference type="ARBA" id="ARBA00023180"/>
    </source>
</evidence>
<feature type="region of interest" description="Disordered" evidence="8">
    <location>
        <begin position="418"/>
        <end position="443"/>
    </location>
</feature>
<protein>
    <submittedName>
        <fullName evidence="10">Variant surface glycoprotein 1125.1262</fullName>
    </submittedName>
</protein>
<reference evidence="10" key="1">
    <citation type="submission" date="2016-08" db="EMBL/GenBank/DDBJ databases">
        <title>VSG repertoire of Trypanosoma brucei EATRO 1125.</title>
        <authorList>
            <person name="Cross G.A."/>
        </authorList>
    </citation>
    <scope>NUCLEOTIDE SEQUENCE</scope>
    <source>
        <strain evidence="10">EATRO 1125</strain>
    </source>
</reference>
<keyword evidence="5" id="KW-0472">Membrane</keyword>
<keyword evidence="4" id="KW-0336">GPI-anchor</keyword>
<keyword evidence="3" id="KW-1003">Cell membrane</keyword>
<dbReference type="InterPro" id="IPR027446">
    <property type="entry name" value="VSG_C_dom_sf"/>
</dbReference>
<feature type="signal peptide" evidence="9">
    <location>
        <begin position="1"/>
        <end position="21"/>
    </location>
</feature>
<keyword evidence="9" id="KW-0732">Signal</keyword>
<keyword evidence="7" id="KW-0449">Lipoprotein</keyword>
<evidence type="ECO:0000256" key="3">
    <source>
        <dbReference type="ARBA" id="ARBA00022475"/>
    </source>
</evidence>
<dbReference type="Gene3D" id="4.10.110.20">
    <property type="entry name" value="Variant surface glycoprotein MITAT 1.2, VSG 221, C-terminal domain"/>
    <property type="match status" value="1"/>
</dbReference>
<feature type="chain" id="PRO_5009615404" evidence="9">
    <location>
        <begin position="22"/>
        <end position="465"/>
    </location>
</feature>
<evidence type="ECO:0000256" key="4">
    <source>
        <dbReference type="ARBA" id="ARBA00022622"/>
    </source>
</evidence>
<proteinExistence type="predicted"/>
<comment type="function">
    <text evidence="1">VSG forms a coat on the surface of the parasite. The trypanosome evades the immune response of the host by expressing a series of antigenically distinct VSGs from an estimated 1000 VSG genes.</text>
</comment>
<dbReference type="GO" id="GO:0005886">
    <property type="term" value="C:plasma membrane"/>
    <property type="evidence" value="ECO:0007669"/>
    <property type="project" value="UniProtKB-SubCell"/>
</dbReference>